<evidence type="ECO:0000313" key="2">
    <source>
        <dbReference type="Proteomes" id="UP001212997"/>
    </source>
</evidence>
<protein>
    <submittedName>
        <fullName evidence="1">Uncharacterized protein</fullName>
    </submittedName>
</protein>
<comment type="caution">
    <text evidence="1">The sequence shown here is derived from an EMBL/GenBank/DDBJ whole genome shotgun (WGS) entry which is preliminary data.</text>
</comment>
<sequence>MGYIYQPLPTSAVLTRNGLTPVGFVPFHFIHSGTCSLGVDGVRCTPIVRTNTTKNPLNPAILHDSTLELLVDFTEAGTRGLGSFEGVYWVYSILARLSLGLVLHFINLSATAMIFSSGDPTIPLKEVGENQNPFSYSSGSSHRWATLVSSLQSILVDPIGRANPIANRTSLS</sequence>
<dbReference type="Proteomes" id="UP001212997">
    <property type="component" value="Unassembled WGS sequence"/>
</dbReference>
<dbReference type="AlphaFoldDB" id="A0AAD5V6A2"/>
<dbReference type="EMBL" id="JANAWD010000137">
    <property type="protein sequence ID" value="KAJ3485933.1"/>
    <property type="molecule type" value="Genomic_DNA"/>
</dbReference>
<evidence type="ECO:0000313" key="1">
    <source>
        <dbReference type="EMBL" id="KAJ3485933.1"/>
    </source>
</evidence>
<reference evidence="1" key="1">
    <citation type="submission" date="2022-07" db="EMBL/GenBank/DDBJ databases">
        <title>Genome Sequence of Physisporinus lineatus.</title>
        <authorList>
            <person name="Buettner E."/>
        </authorList>
    </citation>
    <scope>NUCLEOTIDE SEQUENCE</scope>
    <source>
        <strain evidence="1">VT162</strain>
    </source>
</reference>
<proteinExistence type="predicted"/>
<name>A0AAD5V6A2_9APHY</name>
<keyword evidence="2" id="KW-1185">Reference proteome</keyword>
<organism evidence="1 2">
    <name type="scientific">Meripilus lineatus</name>
    <dbReference type="NCBI Taxonomy" id="2056292"/>
    <lineage>
        <taxon>Eukaryota</taxon>
        <taxon>Fungi</taxon>
        <taxon>Dikarya</taxon>
        <taxon>Basidiomycota</taxon>
        <taxon>Agaricomycotina</taxon>
        <taxon>Agaricomycetes</taxon>
        <taxon>Polyporales</taxon>
        <taxon>Meripilaceae</taxon>
        <taxon>Meripilus</taxon>
    </lineage>
</organism>
<gene>
    <name evidence="1" type="ORF">NLI96_g4597</name>
</gene>
<accession>A0AAD5V6A2</accession>